<dbReference type="EMBL" id="RBZU01000014">
    <property type="protein sequence ID" value="RKP46607.1"/>
    <property type="molecule type" value="Genomic_DNA"/>
</dbReference>
<evidence type="ECO:0000313" key="2">
    <source>
        <dbReference type="Proteomes" id="UP000270342"/>
    </source>
</evidence>
<reference evidence="1 2" key="1">
    <citation type="submission" date="2018-10" db="EMBL/GenBank/DDBJ databases">
        <title>Robbsia sp. DHC34, isolated from soil.</title>
        <authorList>
            <person name="Gao Z.-H."/>
            <person name="Qiu L.-H."/>
        </authorList>
    </citation>
    <scope>NUCLEOTIDE SEQUENCE [LARGE SCALE GENOMIC DNA]</scope>
    <source>
        <strain evidence="1 2">DHC34</strain>
    </source>
</reference>
<proteinExistence type="predicted"/>
<protein>
    <submittedName>
        <fullName evidence="1">Uncharacterized protein</fullName>
    </submittedName>
</protein>
<organism evidence="1 2">
    <name type="scientific">Pararobbsia silviterrae</name>
    <dbReference type="NCBI Taxonomy" id="1792498"/>
    <lineage>
        <taxon>Bacteria</taxon>
        <taxon>Pseudomonadati</taxon>
        <taxon>Pseudomonadota</taxon>
        <taxon>Betaproteobacteria</taxon>
        <taxon>Burkholderiales</taxon>
        <taxon>Burkholderiaceae</taxon>
        <taxon>Pararobbsia</taxon>
    </lineage>
</organism>
<accession>A0A494X7C4</accession>
<gene>
    <name evidence="1" type="ORF">D7S86_24225</name>
</gene>
<name>A0A494X7C4_9BURK</name>
<dbReference type="Proteomes" id="UP000270342">
    <property type="component" value="Unassembled WGS sequence"/>
</dbReference>
<evidence type="ECO:0000313" key="1">
    <source>
        <dbReference type="EMBL" id="RKP46607.1"/>
    </source>
</evidence>
<dbReference type="AlphaFoldDB" id="A0A494X7C4"/>
<comment type="caution">
    <text evidence="1">The sequence shown here is derived from an EMBL/GenBank/DDBJ whole genome shotgun (WGS) entry which is preliminary data.</text>
</comment>
<keyword evidence="2" id="KW-1185">Reference proteome</keyword>
<sequence>MNVSFDVPITRIAIQAILHRIKYSRHANQHVIRNRRKPEFNVNISNRDITNRHPFLIHPKAVMRRSRSTLPPP</sequence>